<dbReference type="Proteomes" id="UP000541610">
    <property type="component" value="Unassembled WGS sequence"/>
</dbReference>
<reference evidence="3 4" key="1">
    <citation type="submission" date="2020-04" db="EMBL/GenBank/DDBJ databases">
        <title>Perkinsus olseni comparative genomics.</title>
        <authorList>
            <person name="Bogema D.R."/>
        </authorList>
    </citation>
    <scope>NUCLEOTIDE SEQUENCE [LARGE SCALE GENOMIC DNA]</scope>
    <source>
        <strain evidence="3">00978-12</strain>
    </source>
</reference>
<evidence type="ECO:0000313" key="3">
    <source>
        <dbReference type="EMBL" id="KAF4674460.1"/>
    </source>
</evidence>
<evidence type="ECO:0000313" key="4">
    <source>
        <dbReference type="Proteomes" id="UP000541610"/>
    </source>
</evidence>
<feature type="region of interest" description="Disordered" evidence="1">
    <location>
        <begin position="1"/>
        <end position="23"/>
    </location>
</feature>
<dbReference type="OrthoDB" id="421628at2759"/>
<dbReference type="AlphaFoldDB" id="A0A7J6MTB9"/>
<feature type="transmembrane region" description="Helical" evidence="2">
    <location>
        <begin position="82"/>
        <end position="103"/>
    </location>
</feature>
<organism evidence="3 4">
    <name type="scientific">Perkinsus olseni</name>
    <name type="common">Perkinsus atlanticus</name>
    <dbReference type="NCBI Taxonomy" id="32597"/>
    <lineage>
        <taxon>Eukaryota</taxon>
        <taxon>Sar</taxon>
        <taxon>Alveolata</taxon>
        <taxon>Perkinsozoa</taxon>
        <taxon>Perkinsea</taxon>
        <taxon>Perkinsida</taxon>
        <taxon>Perkinsidae</taxon>
        <taxon>Perkinsus</taxon>
    </lineage>
</organism>
<accession>A0A7J6MTB9</accession>
<feature type="transmembrane region" description="Helical" evidence="2">
    <location>
        <begin position="40"/>
        <end position="62"/>
    </location>
</feature>
<proteinExistence type="predicted"/>
<gene>
    <name evidence="3" type="ORF">FOZ60_001256</name>
</gene>
<evidence type="ECO:0000256" key="2">
    <source>
        <dbReference type="SAM" id="Phobius"/>
    </source>
</evidence>
<keyword evidence="2" id="KW-0472">Membrane</keyword>
<keyword evidence="2" id="KW-0812">Transmembrane</keyword>
<dbReference type="EMBL" id="JABANP010001170">
    <property type="protein sequence ID" value="KAF4674460.1"/>
    <property type="molecule type" value="Genomic_DNA"/>
</dbReference>
<comment type="caution">
    <text evidence="3">The sequence shown here is derived from an EMBL/GenBank/DDBJ whole genome shotgun (WGS) entry which is preliminary data.</text>
</comment>
<protein>
    <submittedName>
        <fullName evidence="3">Uncharacterized protein</fullName>
    </submittedName>
</protein>
<evidence type="ECO:0000256" key="1">
    <source>
        <dbReference type="SAM" id="MobiDB-lite"/>
    </source>
</evidence>
<keyword evidence="2" id="KW-1133">Transmembrane helix</keyword>
<sequence>MIHHHLVGMPMTPPPREAQSRSVHSSESSLSLVRSRVANIMFYVTLFLFALKPLVHMAEGTIYPWYTKKFVEGGNLSKSDVLIGFLGPLGHIGYFGSGLILSLPTVRSLHDITVAQLLAGSPLH</sequence>
<name>A0A7J6MTB9_PEROL</name>